<proteinExistence type="inferred from homology"/>
<dbReference type="Gene3D" id="3.40.50.2300">
    <property type="match status" value="2"/>
</dbReference>
<organism evidence="5 6">
    <name type="scientific">Paludibacterium purpuratum</name>
    <dbReference type="NCBI Taxonomy" id="1144873"/>
    <lineage>
        <taxon>Bacteria</taxon>
        <taxon>Pseudomonadati</taxon>
        <taxon>Pseudomonadota</taxon>
        <taxon>Betaproteobacteria</taxon>
        <taxon>Neisseriales</taxon>
        <taxon>Chromobacteriaceae</taxon>
        <taxon>Paludibacterium</taxon>
    </lineage>
</organism>
<comment type="caution">
    <text evidence="5">The sequence shown here is derived from an EMBL/GenBank/DDBJ whole genome shotgun (WGS) entry which is preliminary data.</text>
</comment>
<dbReference type="PANTHER" id="PTHR46847">
    <property type="entry name" value="D-ALLOSE-BINDING PERIPLASMIC PROTEIN-RELATED"/>
    <property type="match status" value="1"/>
</dbReference>
<evidence type="ECO:0000313" key="6">
    <source>
        <dbReference type="Proteomes" id="UP000295611"/>
    </source>
</evidence>
<dbReference type="GO" id="GO:0030246">
    <property type="term" value="F:carbohydrate binding"/>
    <property type="evidence" value="ECO:0007669"/>
    <property type="project" value="UniProtKB-ARBA"/>
</dbReference>
<protein>
    <submittedName>
        <fullName evidence="5">Ribose-binding protein</fullName>
    </submittedName>
</protein>
<evidence type="ECO:0000256" key="3">
    <source>
        <dbReference type="ARBA" id="ARBA00022729"/>
    </source>
</evidence>
<dbReference type="EMBL" id="SNZP01000019">
    <property type="protein sequence ID" value="TDR71440.1"/>
    <property type="molecule type" value="Genomic_DNA"/>
</dbReference>
<accession>A0A4V6PZ53</accession>
<reference evidence="5 6" key="1">
    <citation type="submission" date="2019-03" db="EMBL/GenBank/DDBJ databases">
        <title>Genomic Encyclopedia of Type Strains, Phase III (KMG-III): the genomes of soil and plant-associated and newly described type strains.</title>
        <authorList>
            <person name="Whitman W."/>
        </authorList>
    </citation>
    <scope>NUCLEOTIDE SEQUENCE [LARGE SCALE GENOMIC DNA]</scope>
    <source>
        <strain evidence="5 6">CECT 8976</strain>
    </source>
</reference>
<dbReference type="Pfam" id="PF13407">
    <property type="entry name" value="Peripla_BP_4"/>
    <property type="match status" value="1"/>
</dbReference>
<evidence type="ECO:0000256" key="1">
    <source>
        <dbReference type="ARBA" id="ARBA00004196"/>
    </source>
</evidence>
<evidence type="ECO:0000259" key="4">
    <source>
        <dbReference type="Pfam" id="PF13407"/>
    </source>
</evidence>
<evidence type="ECO:0000256" key="2">
    <source>
        <dbReference type="ARBA" id="ARBA00007639"/>
    </source>
</evidence>
<dbReference type="PANTHER" id="PTHR46847:SF1">
    <property type="entry name" value="D-ALLOSE-BINDING PERIPLASMIC PROTEIN-RELATED"/>
    <property type="match status" value="1"/>
</dbReference>
<evidence type="ECO:0000313" key="5">
    <source>
        <dbReference type="EMBL" id="TDR71440.1"/>
    </source>
</evidence>
<dbReference type="Proteomes" id="UP000295611">
    <property type="component" value="Unassembled WGS sequence"/>
</dbReference>
<gene>
    <name evidence="5" type="ORF">DFP86_11922</name>
</gene>
<feature type="domain" description="Periplasmic binding protein" evidence="4">
    <location>
        <begin position="45"/>
        <end position="296"/>
    </location>
</feature>
<dbReference type="InterPro" id="IPR028082">
    <property type="entry name" value="Peripla_BP_I"/>
</dbReference>
<comment type="similarity">
    <text evidence="2">Belongs to the bacterial solute-binding protein 2 family.</text>
</comment>
<dbReference type="InterPro" id="IPR025997">
    <property type="entry name" value="SBP_2_dom"/>
</dbReference>
<keyword evidence="3" id="KW-0732">Signal</keyword>
<comment type="subcellular location">
    <subcellularLocation>
        <location evidence="1">Cell envelope</location>
    </subcellularLocation>
</comment>
<dbReference type="AlphaFoldDB" id="A0A4V6PZ53"/>
<keyword evidence="6" id="KW-1185">Reference proteome</keyword>
<name>A0A4V6PZ53_9NEIS</name>
<dbReference type="SUPFAM" id="SSF53822">
    <property type="entry name" value="Periplasmic binding protein-like I"/>
    <property type="match status" value="1"/>
</dbReference>
<dbReference type="GO" id="GO:0030313">
    <property type="term" value="C:cell envelope"/>
    <property type="evidence" value="ECO:0007669"/>
    <property type="project" value="UniProtKB-SubCell"/>
</dbReference>
<sequence>MRLGMGGRMLWLAVAVLCLSGCPSGERSRHTVSATVQTVGETPTVGLAISNIGNPFFKILKQGAEQGARECGLRLQVVDARDNTETQQAEIKALIAQKVRVLLVNPTDSQRLVGSVAAANRAGIPVITLDRSVDAGNVVAHISSDNMAGGRMAGEYIKHRLGGKGRVVELLGVRGASSTIERDQGFAMVLNGAKGLHLLARESANFDRAKAEAMMAKIIARYGEIDAVFALNDEMALGAERALRAAGQNRTLIVGFDASAEGLAAIRAGKMAATIAQRPDLIGHQAVLAACRVLDKAPVETYIPIPLELVNI</sequence>